<name>A0A6J7I4S8_9ZZZZ</name>
<dbReference type="AlphaFoldDB" id="A0A6J7I4S8"/>
<evidence type="ECO:0000256" key="2">
    <source>
        <dbReference type="SAM" id="MobiDB-lite"/>
    </source>
</evidence>
<dbReference type="GO" id="GO:0003700">
    <property type="term" value="F:DNA-binding transcription factor activity"/>
    <property type="evidence" value="ECO:0007669"/>
    <property type="project" value="TreeGrafter"/>
</dbReference>
<reference evidence="4" key="1">
    <citation type="submission" date="2020-05" db="EMBL/GenBank/DDBJ databases">
        <authorList>
            <person name="Chiriac C."/>
            <person name="Salcher M."/>
            <person name="Ghai R."/>
            <person name="Kavagutti S V."/>
        </authorList>
    </citation>
    <scope>NUCLEOTIDE SEQUENCE</scope>
</reference>
<dbReference type="InterPro" id="IPR041490">
    <property type="entry name" value="KstR2_TetR_C"/>
</dbReference>
<dbReference type="SUPFAM" id="SSF48498">
    <property type="entry name" value="Tetracyclin repressor-like, C-terminal domain"/>
    <property type="match status" value="1"/>
</dbReference>
<dbReference type="Pfam" id="PF00440">
    <property type="entry name" value="TetR_N"/>
    <property type="match status" value="1"/>
</dbReference>
<dbReference type="InterPro" id="IPR050109">
    <property type="entry name" value="HTH-type_TetR-like_transc_reg"/>
</dbReference>
<evidence type="ECO:0000313" key="4">
    <source>
        <dbReference type="EMBL" id="CAB4925546.1"/>
    </source>
</evidence>
<feature type="domain" description="HTH tetR-type" evidence="3">
    <location>
        <begin position="29"/>
        <end position="90"/>
    </location>
</feature>
<evidence type="ECO:0000259" key="3">
    <source>
        <dbReference type="PROSITE" id="PS50977"/>
    </source>
</evidence>
<gene>
    <name evidence="4" type="ORF">UFOPK3610_01656</name>
</gene>
<dbReference type="SUPFAM" id="SSF46689">
    <property type="entry name" value="Homeodomain-like"/>
    <property type="match status" value="1"/>
</dbReference>
<accession>A0A6J7I4S8</accession>
<sequence length="219" mass="24721">MTSPQSSTATNRRSTDAESAAQALSPKGRRTRDRLLAGARRAFGDSGSYVETRITDIAKESGVAYGSFYTYFDSKEQLFFELAASVVNEMYEEGTSRYRGDDPTERIDAANRQFLASYQAHAVMMTIIEQAAALYPDLRELRRELRGRFVERIRVNIERWQTRGLVETSLDAHVTAHALVSLTDNFGYLWFVLGEPFDEELALRTISSLWVNALGISKQ</sequence>
<dbReference type="InterPro" id="IPR001647">
    <property type="entry name" value="HTH_TetR"/>
</dbReference>
<protein>
    <submittedName>
        <fullName evidence="4">Unannotated protein</fullName>
    </submittedName>
</protein>
<keyword evidence="1" id="KW-0238">DNA-binding</keyword>
<dbReference type="Gene3D" id="1.10.10.60">
    <property type="entry name" value="Homeodomain-like"/>
    <property type="match status" value="1"/>
</dbReference>
<dbReference type="PROSITE" id="PS50977">
    <property type="entry name" value="HTH_TETR_2"/>
    <property type="match status" value="1"/>
</dbReference>
<feature type="region of interest" description="Disordered" evidence="2">
    <location>
        <begin position="1"/>
        <end position="31"/>
    </location>
</feature>
<dbReference type="Pfam" id="PF17932">
    <property type="entry name" value="TetR_C_24"/>
    <property type="match status" value="1"/>
</dbReference>
<dbReference type="Gene3D" id="1.10.357.10">
    <property type="entry name" value="Tetracycline Repressor, domain 2"/>
    <property type="match status" value="1"/>
</dbReference>
<dbReference type="InterPro" id="IPR036271">
    <property type="entry name" value="Tet_transcr_reg_TetR-rel_C_sf"/>
</dbReference>
<dbReference type="EMBL" id="CAFBMR010000094">
    <property type="protein sequence ID" value="CAB4925546.1"/>
    <property type="molecule type" value="Genomic_DNA"/>
</dbReference>
<dbReference type="InterPro" id="IPR009057">
    <property type="entry name" value="Homeodomain-like_sf"/>
</dbReference>
<organism evidence="4">
    <name type="scientific">freshwater metagenome</name>
    <dbReference type="NCBI Taxonomy" id="449393"/>
    <lineage>
        <taxon>unclassified sequences</taxon>
        <taxon>metagenomes</taxon>
        <taxon>ecological metagenomes</taxon>
    </lineage>
</organism>
<dbReference type="PANTHER" id="PTHR30055">
    <property type="entry name" value="HTH-TYPE TRANSCRIPTIONAL REGULATOR RUTR"/>
    <property type="match status" value="1"/>
</dbReference>
<dbReference type="PANTHER" id="PTHR30055:SF226">
    <property type="entry name" value="HTH-TYPE TRANSCRIPTIONAL REGULATOR PKSA"/>
    <property type="match status" value="1"/>
</dbReference>
<evidence type="ECO:0000256" key="1">
    <source>
        <dbReference type="ARBA" id="ARBA00023125"/>
    </source>
</evidence>
<proteinExistence type="predicted"/>
<dbReference type="GO" id="GO:0000976">
    <property type="term" value="F:transcription cis-regulatory region binding"/>
    <property type="evidence" value="ECO:0007669"/>
    <property type="project" value="TreeGrafter"/>
</dbReference>
<feature type="compositionally biased region" description="Polar residues" evidence="2">
    <location>
        <begin position="1"/>
        <end position="12"/>
    </location>
</feature>